<comment type="catalytic activity">
    <reaction evidence="7">
        <text>L-aspartate + L-glutamine + ATP + H2O = L-asparagine + L-glutamate + AMP + diphosphate + H(+)</text>
        <dbReference type="Rhea" id="RHEA:12228"/>
        <dbReference type="ChEBI" id="CHEBI:15377"/>
        <dbReference type="ChEBI" id="CHEBI:15378"/>
        <dbReference type="ChEBI" id="CHEBI:29985"/>
        <dbReference type="ChEBI" id="CHEBI:29991"/>
        <dbReference type="ChEBI" id="CHEBI:30616"/>
        <dbReference type="ChEBI" id="CHEBI:33019"/>
        <dbReference type="ChEBI" id="CHEBI:58048"/>
        <dbReference type="ChEBI" id="CHEBI:58359"/>
        <dbReference type="ChEBI" id="CHEBI:456215"/>
        <dbReference type="EC" id="6.3.5.4"/>
    </reaction>
</comment>
<dbReference type="InterPro" id="IPR033738">
    <property type="entry name" value="AsnB_N"/>
</dbReference>
<accession>A0ABM8WQ84</accession>
<evidence type="ECO:0000256" key="3">
    <source>
        <dbReference type="ARBA" id="ARBA00012737"/>
    </source>
</evidence>
<feature type="domain" description="Glutamine amidotransferase type-2" evidence="8">
    <location>
        <begin position="2"/>
        <end position="224"/>
    </location>
</feature>
<dbReference type="InterPro" id="IPR006426">
    <property type="entry name" value="Asn_synth_AEB"/>
</dbReference>
<evidence type="ECO:0000256" key="7">
    <source>
        <dbReference type="ARBA" id="ARBA00048741"/>
    </source>
</evidence>
<dbReference type="InterPro" id="IPR014729">
    <property type="entry name" value="Rossmann-like_a/b/a_fold"/>
</dbReference>
<dbReference type="Proteomes" id="UP000706525">
    <property type="component" value="Unassembled WGS sequence"/>
</dbReference>
<evidence type="ECO:0000313" key="10">
    <source>
        <dbReference type="Proteomes" id="UP000706525"/>
    </source>
</evidence>
<dbReference type="GO" id="GO:0004066">
    <property type="term" value="F:asparagine synthase (glutamine-hydrolyzing) activity"/>
    <property type="evidence" value="ECO:0007669"/>
    <property type="project" value="UniProtKB-EC"/>
</dbReference>
<reference evidence="9 10" key="1">
    <citation type="submission" date="2021-08" db="EMBL/GenBank/DDBJ databases">
        <authorList>
            <person name="Peeters C."/>
        </authorList>
    </citation>
    <scope>NUCLEOTIDE SEQUENCE [LARGE SCALE GENOMIC DNA]</scope>
    <source>
        <strain evidence="9 10">LMG 32289</strain>
    </source>
</reference>
<gene>
    <name evidence="9" type="primary">asnB</name>
    <name evidence="9" type="ORF">LMG32289_01752</name>
</gene>
<dbReference type="PANTHER" id="PTHR43284">
    <property type="entry name" value="ASPARAGINE SYNTHETASE (GLUTAMINE-HYDROLYZING)"/>
    <property type="match status" value="1"/>
</dbReference>
<dbReference type="Pfam" id="PF00733">
    <property type="entry name" value="Asn_synthase"/>
    <property type="match status" value="1"/>
</dbReference>
<evidence type="ECO:0000313" key="9">
    <source>
        <dbReference type="EMBL" id="CAG9169601.1"/>
    </source>
</evidence>
<keyword evidence="4" id="KW-0547">Nucleotide-binding</keyword>
<dbReference type="InterPro" id="IPR017932">
    <property type="entry name" value="GATase_2_dom"/>
</dbReference>
<sequence length="664" mass="73165">MCGLTGFFGGNVTGIPQRTALLEAMADRIRHRGPDDGGAWTDADAPVGFGHRRLAIVDLSPAGHQPMAAASGRYVIAYNGEIYNHMDLRAALETAGMAPAWRGHSDTETLLAGFDAWGIEATLKRAVGMFAIALWDRQQRVLTLARDRLGEKPLYYGWQGTGAARTFLFASELKALHAHPAFERNVDRNALCLFMRHNNVPGEHAIFQGIRKLAPGHLLEISLTQREPTPRAYWSGLDVALQGVRDPFTGSPTEAVDALEALLRKSIRGQMMADVPLGAFLSGGIDSSTVVALMQAESSRPVKTFTIGFHEGVYNEAEHAKAVAAHLGTEHTALYVTPDEALDVIPRLPTLYDEPFADSSQIPTYLVSALAREHVTVSLSGDAGDELFSGYNRYQITATMWNRLSSVPTGLRSAVAWLLTRPSPQRLNSLANGIPGAARWTNVGEKIHKGAGVMAAKSAEALYRGMVSQWQDPGAVVIGGREPATLLDTAPSAFGELGDVERMMALDMLTYLPDDILTKVDRASMGRSLESRVPFLDHRVVEFAWRLPLAYKLRQEEAGYTTKWALRQVLYRHVPKALIERPKMGFGVPIDTWLRGPLRDWAEALLDPARLHREGFLNPGPIRRKWEEHLSGQRNWQHPLWCVLMFQAWLEQESAAAGLVERVA</sequence>
<dbReference type="Gene3D" id="3.60.20.10">
    <property type="entry name" value="Glutamine Phosphoribosylpyrophosphate, subunit 1, domain 1"/>
    <property type="match status" value="1"/>
</dbReference>
<dbReference type="PIRSF" id="PIRSF001589">
    <property type="entry name" value="Asn_synthetase_glu-h"/>
    <property type="match status" value="1"/>
</dbReference>
<dbReference type="PROSITE" id="PS51278">
    <property type="entry name" value="GATASE_TYPE_2"/>
    <property type="match status" value="1"/>
</dbReference>
<dbReference type="SUPFAM" id="SSF52402">
    <property type="entry name" value="Adenine nucleotide alpha hydrolases-like"/>
    <property type="match status" value="1"/>
</dbReference>
<name>A0ABM8WQ84_9BURK</name>
<dbReference type="SUPFAM" id="SSF56235">
    <property type="entry name" value="N-terminal nucleophile aminohydrolases (Ntn hydrolases)"/>
    <property type="match status" value="1"/>
</dbReference>
<proteinExistence type="inferred from homology"/>
<keyword evidence="6" id="KW-0315">Glutamine amidotransferase</keyword>
<dbReference type="PANTHER" id="PTHR43284:SF1">
    <property type="entry name" value="ASPARAGINE SYNTHETASE"/>
    <property type="match status" value="1"/>
</dbReference>
<dbReference type="RefSeq" id="WP_223984978.1">
    <property type="nucleotide sequence ID" value="NZ_CAJZAG010000003.1"/>
</dbReference>
<dbReference type="NCBIfam" id="TIGR01536">
    <property type="entry name" value="asn_synth_AEB"/>
    <property type="match status" value="1"/>
</dbReference>
<evidence type="ECO:0000256" key="4">
    <source>
        <dbReference type="ARBA" id="ARBA00022741"/>
    </source>
</evidence>
<comment type="caution">
    <text evidence="9">The sequence shown here is derived from an EMBL/GenBank/DDBJ whole genome shotgun (WGS) entry which is preliminary data.</text>
</comment>
<protein>
    <recommendedName>
        <fullName evidence="3">asparagine synthase (glutamine-hydrolyzing)</fullName>
        <ecNumber evidence="3">6.3.5.4</ecNumber>
    </recommendedName>
</protein>
<keyword evidence="9" id="KW-0436">Ligase</keyword>
<evidence type="ECO:0000256" key="5">
    <source>
        <dbReference type="ARBA" id="ARBA00022840"/>
    </source>
</evidence>
<dbReference type="InterPro" id="IPR001962">
    <property type="entry name" value="Asn_synthase"/>
</dbReference>
<comment type="pathway">
    <text evidence="1">Amino-acid biosynthesis; L-asparagine biosynthesis; L-asparagine from L-aspartate (L-Gln route): step 1/1.</text>
</comment>
<comment type="similarity">
    <text evidence="2">Belongs to the asparagine synthetase family.</text>
</comment>
<dbReference type="EC" id="6.3.5.4" evidence="3"/>
<evidence type="ECO:0000256" key="2">
    <source>
        <dbReference type="ARBA" id="ARBA00005752"/>
    </source>
</evidence>
<organism evidence="9 10">
    <name type="scientific">Cupriavidus pampae</name>
    <dbReference type="NCBI Taxonomy" id="659251"/>
    <lineage>
        <taxon>Bacteria</taxon>
        <taxon>Pseudomonadati</taxon>
        <taxon>Pseudomonadota</taxon>
        <taxon>Betaproteobacteria</taxon>
        <taxon>Burkholderiales</taxon>
        <taxon>Burkholderiaceae</taxon>
        <taxon>Cupriavidus</taxon>
    </lineage>
</organism>
<keyword evidence="10" id="KW-1185">Reference proteome</keyword>
<evidence type="ECO:0000256" key="1">
    <source>
        <dbReference type="ARBA" id="ARBA00005187"/>
    </source>
</evidence>
<dbReference type="Pfam" id="PF13522">
    <property type="entry name" value="GATase_6"/>
    <property type="match status" value="1"/>
</dbReference>
<dbReference type="EMBL" id="CAJZAG010000003">
    <property type="protein sequence ID" value="CAG9169601.1"/>
    <property type="molecule type" value="Genomic_DNA"/>
</dbReference>
<evidence type="ECO:0000259" key="8">
    <source>
        <dbReference type="PROSITE" id="PS51278"/>
    </source>
</evidence>
<dbReference type="CDD" id="cd01991">
    <property type="entry name" value="Asn_synthase_B_C"/>
    <property type="match status" value="1"/>
</dbReference>
<keyword evidence="5" id="KW-0067">ATP-binding</keyword>
<evidence type="ECO:0000256" key="6">
    <source>
        <dbReference type="ARBA" id="ARBA00022962"/>
    </source>
</evidence>
<dbReference type="Gene3D" id="3.40.50.620">
    <property type="entry name" value="HUPs"/>
    <property type="match status" value="1"/>
</dbReference>
<dbReference type="CDD" id="cd00712">
    <property type="entry name" value="AsnB"/>
    <property type="match status" value="1"/>
</dbReference>
<dbReference type="InterPro" id="IPR051786">
    <property type="entry name" value="ASN_synthetase/amidase"/>
</dbReference>
<dbReference type="InterPro" id="IPR029055">
    <property type="entry name" value="Ntn_hydrolases_N"/>
</dbReference>